<dbReference type="RefSeq" id="WP_153415146.1">
    <property type="nucleotide sequence ID" value="NZ_WEGK01000019.1"/>
</dbReference>
<protein>
    <submittedName>
        <fullName evidence="2">Uncharacterized protein</fullName>
    </submittedName>
</protein>
<name>A0A7K0DCB2_9NOCA</name>
<feature type="compositionally biased region" description="Basic and acidic residues" evidence="1">
    <location>
        <begin position="39"/>
        <end position="56"/>
    </location>
</feature>
<dbReference type="EMBL" id="WEGK01000019">
    <property type="protein sequence ID" value="MQY23367.1"/>
    <property type="molecule type" value="Genomic_DNA"/>
</dbReference>
<comment type="caution">
    <text evidence="2">The sequence shown here is derived from an EMBL/GenBank/DDBJ whole genome shotgun (WGS) entry which is preliminary data.</text>
</comment>
<accession>A0A7K0DCB2</accession>
<dbReference type="OrthoDB" id="4563967at2"/>
<evidence type="ECO:0000256" key="1">
    <source>
        <dbReference type="SAM" id="MobiDB-lite"/>
    </source>
</evidence>
<evidence type="ECO:0000313" key="3">
    <source>
        <dbReference type="Proteomes" id="UP000438448"/>
    </source>
</evidence>
<dbReference type="Proteomes" id="UP000438448">
    <property type="component" value="Unassembled WGS sequence"/>
</dbReference>
<evidence type="ECO:0000313" key="2">
    <source>
        <dbReference type="EMBL" id="MQY23367.1"/>
    </source>
</evidence>
<gene>
    <name evidence="2" type="ORF">NRB20_64950</name>
</gene>
<sequence length="71" mass="7877">MWEWSRTVTERAVAAGWIGRGVREPQPTILDPEPWAEAQEQREQPGERSGDHRDGDMFAGASAMSSYCLAG</sequence>
<dbReference type="AlphaFoldDB" id="A0A7K0DCB2"/>
<reference evidence="2 3" key="1">
    <citation type="submission" date="2019-10" db="EMBL/GenBank/DDBJ databases">
        <title>Nocardia macrotermitis sp. nov. and Nocardia aurantia sp. nov., isolated from the gut of fungus growing-termite Macrotermes natalensis.</title>
        <authorList>
            <person name="Benndorf R."/>
            <person name="Schwitalla J."/>
            <person name="Martin K."/>
            <person name="De Beer W."/>
            <person name="Kaster A.-K."/>
            <person name="Vollmers J."/>
            <person name="Poulsen M."/>
            <person name="Beemelmanns C."/>
        </authorList>
    </citation>
    <scope>NUCLEOTIDE SEQUENCE [LARGE SCALE GENOMIC DNA]</scope>
    <source>
        <strain evidence="2 3">RB20</strain>
    </source>
</reference>
<feature type="region of interest" description="Disordered" evidence="1">
    <location>
        <begin position="19"/>
        <end position="58"/>
    </location>
</feature>
<proteinExistence type="predicted"/>
<keyword evidence="3" id="KW-1185">Reference proteome</keyword>
<organism evidence="2 3">
    <name type="scientific">Nocardia macrotermitis</name>
    <dbReference type="NCBI Taxonomy" id="2585198"/>
    <lineage>
        <taxon>Bacteria</taxon>
        <taxon>Bacillati</taxon>
        <taxon>Actinomycetota</taxon>
        <taxon>Actinomycetes</taxon>
        <taxon>Mycobacteriales</taxon>
        <taxon>Nocardiaceae</taxon>
        <taxon>Nocardia</taxon>
    </lineage>
</organism>